<dbReference type="AlphaFoldDB" id="A0A7I7SSC8"/>
<evidence type="ECO:0000256" key="1">
    <source>
        <dbReference type="ARBA" id="ARBA00023125"/>
    </source>
</evidence>
<keyword evidence="5" id="KW-1185">Reference proteome</keyword>
<feature type="domain" description="HTH tetR-type" evidence="3">
    <location>
        <begin position="13"/>
        <end position="73"/>
    </location>
</feature>
<organism evidence="4 5">
    <name type="scientific">Mycolicibacterium sarraceniae</name>
    <dbReference type="NCBI Taxonomy" id="1534348"/>
    <lineage>
        <taxon>Bacteria</taxon>
        <taxon>Bacillati</taxon>
        <taxon>Actinomycetota</taxon>
        <taxon>Actinomycetes</taxon>
        <taxon>Mycobacteriales</taxon>
        <taxon>Mycobacteriaceae</taxon>
        <taxon>Mycolicibacterium</taxon>
    </lineage>
</organism>
<reference evidence="4 5" key="1">
    <citation type="journal article" date="2019" name="Emerg. Microbes Infect.">
        <title>Comprehensive subspecies identification of 175 nontuberculous mycobacteria species based on 7547 genomic profiles.</title>
        <authorList>
            <person name="Matsumoto Y."/>
            <person name="Kinjo T."/>
            <person name="Motooka D."/>
            <person name="Nabeya D."/>
            <person name="Jung N."/>
            <person name="Uechi K."/>
            <person name="Horii T."/>
            <person name="Iida T."/>
            <person name="Fujita J."/>
            <person name="Nakamura S."/>
        </authorList>
    </citation>
    <scope>NUCLEOTIDE SEQUENCE [LARGE SCALE GENOMIC DNA]</scope>
    <source>
        <strain evidence="4 5">JCM 30395</strain>
    </source>
</reference>
<dbReference type="PROSITE" id="PS50977">
    <property type="entry name" value="HTH_TETR_2"/>
    <property type="match status" value="1"/>
</dbReference>
<evidence type="ECO:0000256" key="2">
    <source>
        <dbReference type="PROSITE-ProRule" id="PRU00335"/>
    </source>
</evidence>
<dbReference type="PANTHER" id="PTHR30055:SF200">
    <property type="entry name" value="HTH-TYPE TRANSCRIPTIONAL REPRESSOR BDCR"/>
    <property type="match status" value="1"/>
</dbReference>
<dbReference type="InterPro" id="IPR009057">
    <property type="entry name" value="Homeodomain-like_sf"/>
</dbReference>
<dbReference type="Gene3D" id="1.10.357.10">
    <property type="entry name" value="Tetracycline Repressor, domain 2"/>
    <property type="match status" value="1"/>
</dbReference>
<dbReference type="InterPro" id="IPR050109">
    <property type="entry name" value="HTH-type_TetR-like_transc_reg"/>
</dbReference>
<feature type="DNA-binding region" description="H-T-H motif" evidence="2">
    <location>
        <begin position="36"/>
        <end position="55"/>
    </location>
</feature>
<accession>A0A7I7SSC8</accession>
<keyword evidence="1 2" id="KW-0238">DNA-binding</keyword>
<dbReference type="Proteomes" id="UP000466445">
    <property type="component" value="Chromosome"/>
</dbReference>
<evidence type="ECO:0000313" key="4">
    <source>
        <dbReference type="EMBL" id="BBY59728.1"/>
    </source>
</evidence>
<dbReference type="PANTHER" id="PTHR30055">
    <property type="entry name" value="HTH-TYPE TRANSCRIPTIONAL REGULATOR RUTR"/>
    <property type="match status" value="1"/>
</dbReference>
<proteinExistence type="predicted"/>
<protein>
    <submittedName>
        <fullName evidence="4">Putative HTH-type transcriptional regulator</fullName>
    </submittedName>
</protein>
<name>A0A7I7SSC8_9MYCO</name>
<dbReference type="InterPro" id="IPR001647">
    <property type="entry name" value="HTH_TetR"/>
</dbReference>
<dbReference type="GO" id="GO:0000976">
    <property type="term" value="F:transcription cis-regulatory region binding"/>
    <property type="evidence" value="ECO:0007669"/>
    <property type="project" value="TreeGrafter"/>
</dbReference>
<dbReference type="PRINTS" id="PR00455">
    <property type="entry name" value="HTHTETR"/>
</dbReference>
<dbReference type="EMBL" id="AP022595">
    <property type="protein sequence ID" value="BBY59728.1"/>
    <property type="molecule type" value="Genomic_DNA"/>
</dbReference>
<gene>
    <name evidence="4" type="ORF">MSAR_28640</name>
</gene>
<evidence type="ECO:0000313" key="5">
    <source>
        <dbReference type="Proteomes" id="UP000466445"/>
    </source>
</evidence>
<dbReference type="GO" id="GO:0003700">
    <property type="term" value="F:DNA-binding transcription factor activity"/>
    <property type="evidence" value="ECO:0007669"/>
    <property type="project" value="TreeGrafter"/>
</dbReference>
<dbReference type="KEGG" id="msar:MSAR_28640"/>
<dbReference type="Pfam" id="PF00440">
    <property type="entry name" value="TetR_N"/>
    <property type="match status" value="1"/>
</dbReference>
<dbReference type="RefSeq" id="WP_163697890.1">
    <property type="nucleotide sequence ID" value="NZ_AP022595.1"/>
</dbReference>
<evidence type="ECO:0000259" key="3">
    <source>
        <dbReference type="PROSITE" id="PS50977"/>
    </source>
</evidence>
<dbReference type="SUPFAM" id="SSF46689">
    <property type="entry name" value="Homeodomain-like"/>
    <property type="match status" value="1"/>
</dbReference>
<sequence length="208" mass="22653">MAGNDWLSSRRAEVAADRILDAAGELFAGHNVGSIGMNDIARAAGCSRATLYRYFENRDVLHTAYVHREAYRLHKQMSELTGGISDPRARLLAGLTTSMALVRESPALSSWFATADSPIGAEMAEQSEVIQALTSGFLLSLRPDDPDVVHRRARWLVRVLTSLLIFPGRNADDERAMLEEFVVPMVCPSETEPATTASSLSTDSTSSP</sequence>